<dbReference type="PANTHER" id="PTHR30612">
    <property type="entry name" value="SECA INNER MEMBRANE COMPONENT OF SEC PROTEIN SECRETION SYSTEM"/>
    <property type="match status" value="1"/>
</dbReference>
<evidence type="ECO:0000313" key="10">
    <source>
        <dbReference type="Proteomes" id="UP000032803"/>
    </source>
</evidence>
<keyword evidence="1" id="KW-1003">Cell membrane</keyword>
<keyword evidence="3" id="KW-0472">Membrane</keyword>
<organism evidence="9 10">
    <name type="scientific">Legionella hackeliae</name>
    <dbReference type="NCBI Taxonomy" id="449"/>
    <lineage>
        <taxon>Bacteria</taxon>
        <taxon>Pseudomonadati</taxon>
        <taxon>Pseudomonadota</taxon>
        <taxon>Gammaproteobacteria</taxon>
        <taxon>Legionellales</taxon>
        <taxon>Legionellaceae</taxon>
        <taxon>Legionella</taxon>
    </lineage>
</organism>
<sequence length="1543" mass="177755">MVKGMVGYFLRKIIEGQIKSALLNDETEKTSLRRWLAIANRHPFNPNCWKYQFANGESLVAYSVVQSNARLEAARNPKWYQKILGGRNYHSKYLCESQAYYKSLFEIWVYRKKFENTALPVSFELRWYHRLISWLLDKINLQWSFTSDDLDEQHLFLKLKENEGIEPDYQEHPARVLANEPTSGYKDTPSIREKYTVARLLDSPQLIFKRMIKPESKSKVEPQKIESPIPTHMQQWLNQLSLHHQVDQFHQHQHQVEQEQKIDKNIMADLQRLQDAQKWVDESAISEVSAAISRLEALNYEASVKWVHALNKRCFQIWRRGKSFEAYHNNSHQLLISDAALQRLLAAKGHIRTDDYRLDLDTLPLGFFLEKDSSGKIFTLKYHEKYREYQLMTVQDAAVRLDTYNPSSEFHSKEENQSCSVTKLDLLKTFEECGIQLKPRQLEFLEQLDKSSNTHRNTQGLYKTSAYAFRALKLIAENIHSAPFHEDKTNQLKHFLGEFIDILEKFSKIKAHDLSSLIREEDVESYKALGISLELSDQKDEYKYLVRTKESYLQRFILHYLKDLRNGQEFFSETQQDALRRFGKFDDNAFRWLGHIEYGLDHHHNFAEISKGLLYFFDYFESLGIDVPACDSGSAGLSSLGGFIHLKHMLDCISLSGGKKNIAVQQLQAKYVAALPRDFEESKSLLKEGYSFVHESMLVGSDRYPANMPAIISKEEFEQLKYGSSASERVSPQAYFRAIYLRFIAYHVDPNYLKEAIEKWEKLTQTPITCWENSFYNDSEYFELMHSNLLKNADELIQYALSLPMKLASHSQEDFSQEKNSFEAFGNQKLVGFEVKDQYEKEHIETLFKKLNLPIDLVIELRPILQRMNELARDYADKSANELEASLKNARKLSFEDQLCLLRETHCRLTCAESTTNPPQGEWLRLEQLIAILIATKKNSLLQIDTSEGKTLIIQFSAILKVLAGKKIDVLTHNESLALEASAEIKKIANYLGIKVAKKGDKSAAILDADILYMDAATAVINDLLAQFSDEKNLPGHRRASDAIIDEIDNVVIDINANTTMQISQGSGRASDDFEKFLMTLNTLVRKDLPQKTELVDKTSQRRFIKNMLGTQLVNNEFYKKISACEEDLDYYISAAISAMQLIKKTHYVVEENDLVIEQKPKAITIPRKVVRIVHKDTTGHVDEISRWGAGVHQCVAAWEKQYDATVEIPGESKVLAEADVALYLQEHYKSRSGLSATLGDNSVKGKIEHTIGSEISVIMPPAIRPLDGKANWPLKTKTIGENILTLPEYNRAYRFPPIYTESRETHNETLLDAVQTIQENNQSCIIFLNTINECDALFDYLTEHGISTKHLQILDDTQDDQSAGQKFRPPESTVKVRAKEPKMITLTTAAGSRGTNFNDVNVGILAKPGSGRVTLQKSGRIARNGQFGVVYEIYCTEDLEQGDDYNTDTNTDPMEHRNRIFTHEKAKESRDLAAIESGKQERQTKWWLQQRYLDYRGTNSDRKHLLDKQWTTFFNQIKSWKEDDVKAQWEQFKNNTKQLSQQ</sequence>
<evidence type="ECO:0000259" key="6">
    <source>
        <dbReference type="PROSITE" id="PS51192"/>
    </source>
</evidence>
<evidence type="ECO:0000259" key="8">
    <source>
        <dbReference type="PROSITE" id="PS51196"/>
    </source>
</evidence>
<dbReference type="Gene3D" id="3.90.1440.10">
    <property type="entry name" value="SecA, preprotein cross-linking domain"/>
    <property type="match status" value="1"/>
</dbReference>
<dbReference type="SUPFAM" id="SSF52540">
    <property type="entry name" value="P-loop containing nucleoside triphosphate hydrolases"/>
    <property type="match status" value="1"/>
</dbReference>
<evidence type="ECO:0000259" key="7">
    <source>
        <dbReference type="PROSITE" id="PS51194"/>
    </source>
</evidence>
<keyword evidence="4" id="KW-0813">Transport</keyword>
<keyword evidence="10" id="KW-1185">Reference proteome</keyword>
<evidence type="ECO:0000256" key="5">
    <source>
        <dbReference type="ARBA" id="ARBA00023010"/>
    </source>
</evidence>
<dbReference type="Gene3D" id="3.40.50.300">
    <property type="entry name" value="P-loop containing nucleotide triphosphate hydrolases"/>
    <property type="match status" value="2"/>
</dbReference>
<dbReference type="InterPro" id="IPR011115">
    <property type="entry name" value="SecA_DEAD"/>
</dbReference>
<dbReference type="SMART" id="SM00957">
    <property type="entry name" value="SecA_DEAD"/>
    <property type="match status" value="1"/>
</dbReference>
<dbReference type="InterPro" id="IPR027417">
    <property type="entry name" value="P-loop_NTPase"/>
</dbReference>
<feature type="domain" description="SecA family profile" evidence="8">
    <location>
        <begin position="836"/>
        <end position="1483"/>
    </location>
</feature>
<gene>
    <name evidence="9" type="ORF">LHA_1281</name>
</gene>
<dbReference type="GO" id="GO:0005524">
    <property type="term" value="F:ATP binding"/>
    <property type="evidence" value="ECO:0007669"/>
    <property type="project" value="InterPro"/>
</dbReference>
<dbReference type="PANTHER" id="PTHR30612:SF0">
    <property type="entry name" value="CHLOROPLAST PROTEIN-TRANSPORTING ATPASE"/>
    <property type="match status" value="1"/>
</dbReference>
<dbReference type="STRING" id="449.LHA_1281"/>
<evidence type="ECO:0000313" key="9">
    <source>
        <dbReference type="EMBL" id="CEK10333.1"/>
    </source>
</evidence>
<evidence type="ECO:0000256" key="2">
    <source>
        <dbReference type="ARBA" id="ARBA00022490"/>
    </source>
</evidence>
<dbReference type="EMBL" id="LN681225">
    <property type="protein sequence ID" value="CEK10333.1"/>
    <property type="molecule type" value="Genomic_DNA"/>
</dbReference>
<feature type="domain" description="Helicase ATP-binding" evidence="6">
    <location>
        <begin position="931"/>
        <end position="1080"/>
    </location>
</feature>
<name>A0A0A8UNJ5_LEGHA</name>
<dbReference type="PROSITE" id="PS51194">
    <property type="entry name" value="HELICASE_CTER"/>
    <property type="match status" value="1"/>
</dbReference>
<dbReference type="Pfam" id="PF07517">
    <property type="entry name" value="SecA_DEAD"/>
    <property type="match status" value="1"/>
</dbReference>
<dbReference type="GO" id="GO:0006886">
    <property type="term" value="P:intracellular protein transport"/>
    <property type="evidence" value="ECO:0007669"/>
    <property type="project" value="InterPro"/>
</dbReference>
<keyword evidence="4" id="KW-0653">Protein transport</keyword>
<dbReference type="InterPro" id="IPR000185">
    <property type="entry name" value="SecA"/>
</dbReference>
<keyword evidence="3" id="KW-0997">Cell inner membrane</keyword>
<keyword evidence="5" id="KW-0811">Translocation</keyword>
<reference evidence="10" key="1">
    <citation type="submission" date="2014-09" db="EMBL/GenBank/DDBJ databases">
        <authorList>
            <person name="Gomez-Valero L."/>
        </authorList>
    </citation>
    <scope>NUCLEOTIDE SEQUENCE [LARGE SCALE GENOMIC DNA]</scope>
    <source>
        <strain evidence="10">ATCC35250</strain>
    </source>
</reference>
<dbReference type="Pfam" id="PF00271">
    <property type="entry name" value="Helicase_C"/>
    <property type="match status" value="1"/>
</dbReference>
<accession>A0A0A8UNJ5</accession>
<dbReference type="InterPro" id="IPR014018">
    <property type="entry name" value="SecA_motor_DEAD"/>
</dbReference>
<dbReference type="HOGENOM" id="CLU_246716_0_0_6"/>
<dbReference type="GO" id="GO:0016020">
    <property type="term" value="C:membrane"/>
    <property type="evidence" value="ECO:0007669"/>
    <property type="project" value="InterPro"/>
</dbReference>
<feature type="domain" description="Helicase C-terminal" evidence="7">
    <location>
        <begin position="1310"/>
        <end position="1474"/>
    </location>
</feature>
<dbReference type="GO" id="GO:0017038">
    <property type="term" value="P:protein import"/>
    <property type="evidence" value="ECO:0007669"/>
    <property type="project" value="InterPro"/>
</dbReference>
<dbReference type="GO" id="GO:0006605">
    <property type="term" value="P:protein targeting"/>
    <property type="evidence" value="ECO:0007669"/>
    <property type="project" value="InterPro"/>
</dbReference>
<proteinExistence type="predicted"/>
<evidence type="ECO:0000256" key="3">
    <source>
        <dbReference type="ARBA" id="ARBA00022519"/>
    </source>
</evidence>
<dbReference type="KEGG" id="lha:LHA_1281"/>
<dbReference type="PROSITE" id="PS51196">
    <property type="entry name" value="SECA_MOTOR_DEAD"/>
    <property type="match status" value="1"/>
</dbReference>
<protein>
    <submittedName>
        <fullName evidence="9">Uncharacterized protein</fullName>
    </submittedName>
</protein>
<evidence type="ECO:0000256" key="1">
    <source>
        <dbReference type="ARBA" id="ARBA00022475"/>
    </source>
</evidence>
<evidence type="ECO:0000256" key="4">
    <source>
        <dbReference type="ARBA" id="ARBA00022927"/>
    </source>
</evidence>
<dbReference type="PROSITE" id="PS51192">
    <property type="entry name" value="HELICASE_ATP_BIND_1"/>
    <property type="match status" value="1"/>
</dbReference>
<keyword evidence="2" id="KW-0963">Cytoplasm</keyword>
<dbReference type="InterPro" id="IPR001650">
    <property type="entry name" value="Helicase_C-like"/>
</dbReference>
<dbReference type="Proteomes" id="UP000032803">
    <property type="component" value="Chromosome I"/>
</dbReference>
<dbReference type="InterPro" id="IPR014001">
    <property type="entry name" value="Helicase_ATP-bd"/>
</dbReference>